<accession>A0A2M8KF79</accession>
<dbReference type="AlphaFoldDB" id="A0A2M8KF79"/>
<comment type="caution">
    <text evidence="1">The sequence shown here is derived from an EMBL/GenBank/DDBJ whole genome shotgun (WGS) entry which is preliminary data.</text>
</comment>
<protein>
    <submittedName>
        <fullName evidence="1">Uncharacterized protein</fullName>
    </submittedName>
</protein>
<evidence type="ECO:0000313" key="2">
    <source>
        <dbReference type="Proteomes" id="UP000231347"/>
    </source>
</evidence>
<organism evidence="1 2">
    <name type="scientific">Candidatus Portnoybacteria bacterium CG10_big_fil_rev_8_21_14_0_10_40_22</name>
    <dbReference type="NCBI Taxonomy" id="1974814"/>
    <lineage>
        <taxon>Bacteria</taxon>
        <taxon>Candidatus Portnoyibacteriota</taxon>
    </lineage>
</organism>
<reference evidence="2" key="1">
    <citation type="submission" date="2017-09" db="EMBL/GenBank/DDBJ databases">
        <title>Depth-based differentiation of microbial function through sediment-hosted aquifers and enrichment of novel symbionts in the deep terrestrial subsurface.</title>
        <authorList>
            <person name="Probst A.J."/>
            <person name="Ladd B."/>
            <person name="Jarett J.K."/>
            <person name="Geller-Mcgrath D.E."/>
            <person name="Sieber C.M.K."/>
            <person name="Emerson J.B."/>
            <person name="Anantharaman K."/>
            <person name="Thomas B.C."/>
            <person name="Malmstrom R."/>
            <person name="Stieglmeier M."/>
            <person name="Klingl A."/>
            <person name="Woyke T."/>
            <person name="Ryan C.M."/>
            <person name="Banfield J.F."/>
        </authorList>
    </citation>
    <scope>NUCLEOTIDE SEQUENCE [LARGE SCALE GENOMIC DNA]</scope>
</reference>
<dbReference type="EMBL" id="PFDY01000084">
    <property type="protein sequence ID" value="PJE58577.1"/>
    <property type="molecule type" value="Genomic_DNA"/>
</dbReference>
<gene>
    <name evidence="1" type="ORF">COU83_03145</name>
</gene>
<proteinExistence type="predicted"/>
<dbReference type="Proteomes" id="UP000231347">
    <property type="component" value="Unassembled WGS sequence"/>
</dbReference>
<evidence type="ECO:0000313" key="1">
    <source>
        <dbReference type="EMBL" id="PJE58577.1"/>
    </source>
</evidence>
<name>A0A2M8KF79_9BACT</name>
<sequence length="133" mass="15329">MKEDKQSFGIGAFLEVMLLPNEITVDDIMHIVWGSIPTVDVAELIELLDRHKFPTILQEVAKRCVAVVELFLLEVLTLDETTERIFVNPFSFFGVQKIEEARDKIVDHEERKIAEILLEEIRNITFADMPECV</sequence>